<proteinExistence type="predicted"/>
<sequence length="127" mass="14577">MIIEVGITDLDLFPVVENEKLRKYDLLANELGLIHKCRTKIIPYVMTWDGVVTNFHKKYLKELDVQPHLEAYIQSLVLKKTLESISLERRHGHDMDDAKEKELNEAVASLVDLSQRALPTAVSLHDN</sequence>
<accession>A0A9P6GWQ6</accession>
<reference evidence="1 2" key="1">
    <citation type="journal article" date="2020" name="Genome Biol. Evol.">
        <title>Comparative genomics of strictly vertically transmitted, feminizing microsporidia endosymbionts of amphipod crustaceans.</title>
        <authorList>
            <person name="Cormier A."/>
            <person name="Chebbi M.A."/>
            <person name="Giraud I."/>
            <person name="Wattier R."/>
            <person name="Teixeira M."/>
            <person name="Gilbert C."/>
            <person name="Rigaud T."/>
            <person name="Cordaux R."/>
        </authorList>
    </citation>
    <scope>NUCLEOTIDE SEQUENCE [LARGE SCALE GENOMIC DNA]</scope>
    <source>
        <strain evidence="1 2">Ou3-Ou53</strain>
    </source>
</reference>
<dbReference type="AlphaFoldDB" id="A0A9P6GWQ6"/>
<dbReference type="Proteomes" id="UP000740883">
    <property type="component" value="Unassembled WGS sequence"/>
</dbReference>
<dbReference type="EMBL" id="SBJO01000258">
    <property type="protein sequence ID" value="KAF9761761.1"/>
    <property type="molecule type" value="Genomic_DNA"/>
</dbReference>
<comment type="caution">
    <text evidence="1">The sequence shown here is derived from an EMBL/GenBank/DDBJ whole genome shotgun (WGS) entry which is preliminary data.</text>
</comment>
<evidence type="ECO:0000313" key="2">
    <source>
        <dbReference type="Proteomes" id="UP000740883"/>
    </source>
</evidence>
<protein>
    <submittedName>
        <fullName evidence="1">Uncharacterized protein</fullName>
    </submittedName>
</protein>
<gene>
    <name evidence="1" type="ORF">NGRA_2402</name>
</gene>
<name>A0A9P6GWQ6_9MICR</name>
<dbReference type="OrthoDB" id="2194416at2759"/>
<organism evidence="1 2">
    <name type="scientific">Nosema granulosis</name>
    <dbReference type="NCBI Taxonomy" id="83296"/>
    <lineage>
        <taxon>Eukaryota</taxon>
        <taxon>Fungi</taxon>
        <taxon>Fungi incertae sedis</taxon>
        <taxon>Microsporidia</taxon>
        <taxon>Nosematidae</taxon>
        <taxon>Nosema</taxon>
    </lineage>
</organism>
<evidence type="ECO:0000313" key="1">
    <source>
        <dbReference type="EMBL" id="KAF9761761.1"/>
    </source>
</evidence>
<keyword evidence="2" id="KW-1185">Reference proteome</keyword>